<feature type="transmembrane region" description="Helical" evidence="4">
    <location>
        <begin position="208"/>
        <end position="225"/>
    </location>
</feature>
<dbReference type="EMBL" id="JZBS01003915">
    <property type="protein sequence ID" value="KKK13010.1"/>
    <property type="molecule type" value="Genomic_DNA"/>
</dbReference>
<evidence type="ECO:0000313" key="6">
    <source>
        <dbReference type="Proteomes" id="UP000034291"/>
    </source>
</evidence>
<accession>A0A0F8W535</accession>
<keyword evidence="3" id="KW-0560">Oxidoreductase</keyword>
<dbReference type="OrthoDB" id="1669814at2759"/>
<dbReference type="InterPro" id="IPR020904">
    <property type="entry name" value="Sc_DH/Rdtase_CS"/>
</dbReference>
<name>A0A0F8W535_9EURO</name>
<dbReference type="PRINTS" id="PR00081">
    <property type="entry name" value="GDHRDH"/>
</dbReference>
<dbReference type="SUPFAM" id="SSF51735">
    <property type="entry name" value="NAD(P)-binding Rossmann-fold domains"/>
    <property type="match status" value="1"/>
</dbReference>
<dbReference type="FunFam" id="3.40.50.720:FF:000084">
    <property type="entry name" value="Short-chain dehydrogenase reductase"/>
    <property type="match status" value="1"/>
</dbReference>
<evidence type="ECO:0000256" key="2">
    <source>
        <dbReference type="ARBA" id="ARBA00022857"/>
    </source>
</evidence>
<dbReference type="STRING" id="308745.A0A0F8W535"/>
<feature type="transmembrane region" description="Helical" evidence="4">
    <location>
        <begin position="167"/>
        <end position="188"/>
    </location>
</feature>
<keyword evidence="4" id="KW-0812">Transmembrane</keyword>
<proteinExistence type="inferred from homology"/>
<dbReference type="GO" id="GO:0044550">
    <property type="term" value="P:secondary metabolite biosynthetic process"/>
    <property type="evidence" value="ECO:0007669"/>
    <property type="project" value="UniProtKB-ARBA"/>
</dbReference>
<keyword evidence="4" id="KW-0472">Membrane</keyword>
<dbReference type="Pfam" id="PF13561">
    <property type="entry name" value="adh_short_C2"/>
    <property type="match status" value="1"/>
</dbReference>
<dbReference type="GO" id="GO:0016491">
    <property type="term" value="F:oxidoreductase activity"/>
    <property type="evidence" value="ECO:0007669"/>
    <property type="project" value="UniProtKB-KW"/>
</dbReference>
<feature type="transmembrane region" description="Helical" evidence="4">
    <location>
        <begin position="53"/>
        <end position="73"/>
    </location>
</feature>
<feature type="transmembrane region" description="Helical" evidence="4">
    <location>
        <begin position="246"/>
        <end position="267"/>
    </location>
</feature>
<dbReference type="PANTHER" id="PTHR24321">
    <property type="entry name" value="DEHYDROGENASES, SHORT CHAIN"/>
    <property type="match status" value="1"/>
</dbReference>
<feature type="transmembrane region" description="Helical" evidence="4">
    <location>
        <begin position="341"/>
        <end position="370"/>
    </location>
</feature>
<sequence>MNFPLLLQFYFRGLALAATLLLWGLSAWNGTVKALILAVYHGRLADDTPLQTTYTGIPPIDLPIALLVAFFFYGTNGSVPGYQLFLLDAYSTLQSAFIWLYVESFRQCDEKPRWIARPVIFGLLWQGFGAAISLPLYYALHLSWLLKAPQRATSTVDPRGARVIPMGYLLGAFFPAVLGMLPTWTGAASSRLAAGNHQRILAAWQPDPLWVSWIIQLALLGYDRLSRRSSSRQQNSRTSSRWVRGAYLLAAISSASGHVYTMITAGFDPQLRLWEMYVPAGWSGPSSSSSSSSSISGNEEILIRGPWLFLQWDLIIISLSSVSWVLVLLHQAFGKKQKKNLGLWTIQVGLLLFLGSVVIGPGATVSLALVTREAELERLREEHAHSNSASQIMSSVTGKVIAITGAASGIGLATARLLAQQGAFLSLADINEARLEEAAAALRQQFYPSITSNGGMDPVLTTVVDVRSAQACNDWVQRTVNHFSQPLSGAANLAGVFGKSIGQEVGAVRNMTDAEAEFVLDVNCRGTFNCLRAELAHMKTGTTPRGRHGGSIVNAASIAGLMGVEHNGPYVASKHAVVGWTRTAAKEEGKRAIRVNAIAPGIIATPMISQIEAAAGTTELFGAGDPGALARKGDPEEVAAVVVFLLSDQSSFVNGVVLPVDGGWMC</sequence>
<dbReference type="PROSITE" id="PS00061">
    <property type="entry name" value="ADH_SHORT"/>
    <property type="match status" value="1"/>
</dbReference>
<evidence type="ECO:0000256" key="1">
    <source>
        <dbReference type="ARBA" id="ARBA00006484"/>
    </source>
</evidence>
<dbReference type="PANTHER" id="PTHR24321:SF8">
    <property type="entry name" value="ESTRADIOL 17-BETA-DEHYDROGENASE 8-RELATED"/>
    <property type="match status" value="1"/>
</dbReference>
<evidence type="ECO:0000256" key="4">
    <source>
        <dbReference type="SAM" id="Phobius"/>
    </source>
</evidence>
<dbReference type="InterPro" id="IPR036291">
    <property type="entry name" value="NAD(P)-bd_dom_sf"/>
</dbReference>
<organism evidence="5 6">
    <name type="scientific">Aspergillus rambellii</name>
    <dbReference type="NCBI Taxonomy" id="308745"/>
    <lineage>
        <taxon>Eukaryota</taxon>
        <taxon>Fungi</taxon>
        <taxon>Dikarya</taxon>
        <taxon>Ascomycota</taxon>
        <taxon>Pezizomycotina</taxon>
        <taxon>Eurotiomycetes</taxon>
        <taxon>Eurotiomycetidae</taxon>
        <taxon>Eurotiales</taxon>
        <taxon>Aspergillaceae</taxon>
        <taxon>Aspergillus</taxon>
        <taxon>Aspergillus subgen. Nidulantes</taxon>
    </lineage>
</organism>
<protein>
    <submittedName>
        <fullName evidence="5">Uncharacterized protein</fullName>
    </submittedName>
</protein>
<keyword evidence="2" id="KW-0521">NADP</keyword>
<evidence type="ECO:0000256" key="3">
    <source>
        <dbReference type="ARBA" id="ARBA00023002"/>
    </source>
</evidence>
<reference evidence="5 6" key="1">
    <citation type="submission" date="2015-02" db="EMBL/GenBank/DDBJ databases">
        <title>Draft Genome Sequences of Two Closely-Related Aflatoxigenic Aspergillus Species Obtained from the Cote d'Ivoire.</title>
        <authorList>
            <person name="Moore G.G."/>
            <person name="Beltz S.B."/>
            <person name="Mack B.M."/>
        </authorList>
    </citation>
    <scope>NUCLEOTIDE SEQUENCE [LARGE SCALE GENOMIC DNA]</scope>
    <source>
        <strain evidence="5 6">SRRC1468</strain>
    </source>
</reference>
<dbReference type="CDD" id="cd05233">
    <property type="entry name" value="SDR_c"/>
    <property type="match status" value="1"/>
</dbReference>
<evidence type="ECO:0000313" key="5">
    <source>
        <dbReference type="EMBL" id="KKK13010.1"/>
    </source>
</evidence>
<dbReference type="InterPro" id="IPR002347">
    <property type="entry name" value="SDR_fam"/>
</dbReference>
<comment type="similarity">
    <text evidence="1">Belongs to the short-chain dehydrogenases/reductases (SDR) family.</text>
</comment>
<feature type="transmembrane region" description="Helical" evidence="4">
    <location>
        <begin position="122"/>
        <end position="146"/>
    </location>
</feature>
<keyword evidence="6" id="KW-1185">Reference proteome</keyword>
<gene>
    <name evidence="5" type="ORF">ARAM_001884</name>
</gene>
<dbReference type="AlphaFoldDB" id="A0A0F8W535"/>
<dbReference type="Proteomes" id="UP000034291">
    <property type="component" value="Unassembled WGS sequence"/>
</dbReference>
<comment type="caution">
    <text evidence="5">The sequence shown here is derived from an EMBL/GenBank/DDBJ whole genome shotgun (WGS) entry which is preliminary data.</text>
</comment>
<feature type="transmembrane region" description="Helical" evidence="4">
    <location>
        <begin position="309"/>
        <end position="329"/>
    </location>
</feature>
<dbReference type="Gene3D" id="3.40.50.720">
    <property type="entry name" value="NAD(P)-binding Rossmann-like Domain"/>
    <property type="match status" value="1"/>
</dbReference>
<keyword evidence="4" id="KW-1133">Transmembrane helix</keyword>